<reference evidence="2 3" key="2">
    <citation type="journal article" date="2016" name="Genome Announc.">
        <title>Draft Genome Sequence of Erythromycin- and Oxytetracycline-Sensitive Nocardia seriolae Strain U-1 (NBRC 110359).</title>
        <authorList>
            <person name="Imajoh M."/>
            <person name="Sukeda M."/>
            <person name="Shimizu M."/>
            <person name="Yamane J."/>
            <person name="Ohnishi K."/>
            <person name="Oshima S."/>
        </authorList>
    </citation>
    <scope>NUCLEOTIDE SEQUENCE [LARGE SCALE GENOMIC DNA]</scope>
    <source>
        <strain evidence="2 3">U-1</strain>
    </source>
</reference>
<dbReference type="Pfam" id="PF22742">
    <property type="entry name" value="PspAB"/>
    <property type="match status" value="1"/>
</dbReference>
<evidence type="ECO:0000313" key="3">
    <source>
        <dbReference type="Proteomes" id="UP000037179"/>
    </source>
</evidence>
<evidence type="ECO:0000313" key="4">
    <source>
        <dbReference type="Proteomes" id="UP000180166"/>
    </source>
</evidence>
<organism evidence="2 3">
    <name type="scientific">Nocardia seriolae</name>
    <dbReference type="NCBI Taxonomy" id="37332"/>
    <lineage>
        <taxon>Bacteria</taxon>
        <taxon>Bacillati</taxon>
        <taxon>Actinomycetota</taxon>
        <taxon>Actinomycetes</taxon>
        <taxon>Mycobacteriales</taxon>
        <taxon>Nocardiaceae</taxon>
        <taxon>Nocardia</taxon>
    </lineage>
</organism>
<protein>
    <submittedName>
        <fullName evidence="2">Uncharacterized protein</fullName>
    </submittedName>
</protein>
<proteinExistence type="predicted"/>
<name>A0A0B8NL33_9NOCA</name>
<keyword evidence="3" id="KW-1185">Reference proteome</keyword>
<dbReference type="AlphaFoldDB" id="A0A0B8NL33"/>
<sequence>MGFLDALLGRTKPVQPNLDALFAIPSAAYTLEAALGVRPTGAGAVCFKNAEGAAARRSDTEILELLHLDPAVTVAVTADGFGFTWITCRQADPDLAALVTTLHAINTVLSDNGFGPGLLCTVIAFAAPDATTRPDTATRRFGLIYLFKRGTFYPFAPTGPQHRDNAFELQARAAVSGELPIEPDLGRWFPLWDAPVP</sequence>
<evidence type="ECO:0000313" key="2">
    <source>
        <dbReference type="EMBL" id="GAP30459.1"/>
    </source>
</evidence>
<dbReference type="RefSeq" id="WP_033089138.1">
    <property type="nucleotide sequence ID" value="NZ_AP017900.1"/>
</dbReference>
<dbReference type="OrthoDB" id="159886at2"/>
<dbReference type="KEGG" id="nsr:NS506_04398"/>
<gene>
    <name evidence="1" type="ORF">NS506_04398</name>
    <name evidence="2" type="ORF">NSK11_contig00081-0008</name>
</gene>
<accession>A0A0B8NL33</accession>
<dbReference type="EMBL" id="BBYQ01000081">
    <property type="protein sequence ID" value="GAP30459.1"/>
    <property type="molecule type" value="Genomic_DNA"/>
</dbReference>
<dbReference type="EMBL" id="CP017839">
    <property type="protein sequence ID" value="APA98446.1"/>
    <property type="molecule type" value="Genomic_DNA"/>
</dbReference>
<reference evidence="3" key="1">
    <citation type="submission" date="2015-07" db="EMBL/GenBank/DDBJ databases">
        <title>Nocardia seriolae U-1 whole genome shotgun sequence.</title>
        <authorList>
            <person name="Imajoh M."/>
            <person name="Fukumoto Y."/>
            <person name="Sukeda M."/>
            <person name="Yamane J."/>
            <person name="Yamasaki K."/>
            <person name="Shimizu M."/>
            <person name="Ohnishi K."/>
            <person name="Oshima S."/>
        </authorList>
    </citation>
    <scope>NUCLEOTIDE SEQUENCE [LARGE SCALE GENOMIC DNA]</scope>
    <source>
        <strain evidence="3">U-1</strain>
    </source>
</reference>
<reference evidence="1 4" key="3">
    <citation type="submission" date="2016-10" db="EMBL/GenBank/DDBJ databases">
        <title>Genome sequence of Nocardia seriolae strain EM150506, isolated from Anguila japonica.</title>
        <authorList>
            <person name="Han H.-J."/>
        </authorList>
    </citation>
    <scope>NUCLEOTIDE SEQUENCE [LARGE SCALE GENOMIC DNA]</scope>
    <source>
        <strain evidence="1 4">EM150506</strain>
    </source>
</reference>
<dbReference type="Proteomes" id="UP000037179">
    <property type="component" value="Unassembled WGS sequence"/>
</dbReference>
<dbReference type="InterPro" id="IPR054383">
    <property type="entry name" value="PspAB-like"/>
</dbReference>
<dbReference type="Proteomes" id="UP000180166">
    <property type="component" value="Chromosome"/>
</dbReference>
<dbReference type="GeneID" id="93375120"/>
<evidence type="ECO:0000313" key="1">
    <source>
        <dbReference type="EMBL" id="APA98446.1"/>
    </source>
</evidence>